<evidence type="ECO:0008006" key="9">
    <source>
        <dbReference type="Google" id="ProtNLM"/>
    </source>
</evidence>
<feature type="binding site" evidence="5">
    <location>
        <position position="384"/>
    </location>
    <ligand>
        <name>Fe cation</name>
        <dbReference type="ChEBI" id="CHEBI:24875"/>
        <note>catalytic</note>
    </ligand>
</feature>
<comment type="cofactor">
    <cofactor evidence="5">
        <name>Fe(2+)</name>
        <dbReference type="ChEBI" id="CHEBI:29033"/>
    </cofactor>
    <text evidence="5">Binds 1 Fe(2+) ion per subunit.</text>
</comment>
<reference evidence="7 8" key="1">
    <citation type="submission" date="2015-01" db="EMBL/GenBank/DDBJ databases">
        <title>The Genome Sequence of Fonsecaea multimorphosa CBS 102226.</title>
        <authorList>
            <consortium name="The Broad Institute Genomics Platform"/>
            <person name="Cuomo C."/>
            <person name="de Hoog S."/>
            <person name="Gorbushina A."/>
            <person name="Stielow B."/>
            <person name="Teixiera M."/>
            <person name="Abouelleil A."/>
            <person name="Chapman S.B."/>
            <person name="Priest M."/>
            <person name="Young S.K."/>
            <person name="Wortman J."/>
            <person name="Nusbaum C."/>
            <person name="Birren B."/>
        </authorList>
    </citation>
    <scope>NUCLEOTIDE SEQUENCE [LARGE SCALE GENOMIC DNA]</scope>
    <source>
        <strain evidence="7 8">CBS 102226</strain>
    </source>
</reference>
<keyword evidence="3" id="KW-0560">Oxidoreductase</keyword>
<dbReference type="AlphaFoldDB" id="A0A0D2IYQ2"/>
<evidence type="ECO:0000256" key="6">
    <source>
        <dbReference type="SAM" id="MobiDB-lite"/>
    </source>
</evidence>
<dbReference type="PANTHER" id="PTHR10543:SF24">
    <property type="entry name" value="CAROTENOID ISOMEROOXYGENASE"/>
    <property type="match status" value="1"/>
</dbReference>
<feature type="compositionally biased region" description="Polar residues" evidence="6">
    <location>
        <begin position="8"/>
        <end position="25"/>
    </location>
</feature>
<name>A0A0D2IYQ2_9EURO</name>
<dbReference type="GO" id="GO:0016121">
    <property type="term" value="P:carotene catabolic process"/>
    <property type="evidence" value="ECO:0007669"/>
    <property type="project" value="TreeGrafter"/>
</dbReference>
<dbReference type="Proteomes" id="UP000053411">
    <property type="component" value="Unassembled WGS sequence"/>
</dbReference>
<organism evidence="7 8">
    <name type="scientific">Fonsecaea multimorphosa CBS 102226</name>
    <dbReference type="NCBI Taxonomy" id="1442371"/>
    <lineage>
        <taxon>Eukaryota</taxon>
        <taxon>Fungi</taxon>
        <taxon>Dikarya</taxon>
        <taxon>Ascomycota</taxon>
        <taxon>Pezizomycotina</taxon>
        <taxon>Eurotiomycetes</taxon>
        <taxon>Chaetothyriomycetidae</taxon>
        <taxon>Chaetothyriales</taxon>
        <taxon>Herpotrichiellaceae</taxon>
        <taxon>Fonsecaea</taxon>
    </lineage>
</organism>
<feature type="region of interest" description="Disordered" evidence="6">
    <location>
        <begin position="1"/>
        <end position="28"/>
    </location>
</feature>
<evidence type="ECO:0000256" key="2">
    <source>
        <dbReference type="ARBA" id="ARBA00022723"/>
    </source>
</evidence>
<keyword evidence="2 5" id="KW-0479">Metal-binding</keyword>
<protein>
    <recommendedName>
        <fullName evidence="9">Dioxygenase</fullName>
    </recommendedName>
</protein>
<dbReference type="GO" id="GO:0010436">
    <property type="term" value="F:carotenoid dioxygenase activity"/>
    <property type="evidence" value="ECO:0007669"/>
    <property type="project" value="TreeGrafter"/>
</dbReference>
<dbReference type="OrthoDB" id="407010at2759"/>
<accession>A0A0D2IYQ2</accession>
<evidence type="ECO:0000256" key="1">
    <source>
        <dbReference type="ARBA" id="ARBA00006787"/>
    </source>
</evidence>
<gene>
    <name evidence="7" type="ORF">Z520_02320</name>
</gene>
<evidence type="ECO:0000313" key="7">
    <source>
        <dbReference type="EMBL" id="KIY02182.1"/>
    </source>
</evidence>
<feature type="binding site" evidence="5">
    <location>
        <position position="586"/>
    </location>
    <ligand>
        <name>Fe cation</name>
        <dbReference type="ChEBI" id="CHEBI:24875"/>
        <note>catalytic</note>
    </ligand>
</feature>
<feature type="binding site" evidence="5">
    <location>
        <position position="262"/>
    </location>
    <ligand>
        <name>Fe cation</name>
        <dbReference type="ChEBI" id="CHEBI:24875"/>
        <note>catalytic</note>
    </ligand>
</feature>
<dbReference type="RefSeq" id="XP_016636304.1">
    <property type="nucleotide sequence ID" value="XM_016772834.1"/>
</dbReference>
<evidence type="ECO:0000256" key="3">
    <source>
        <dbReference type="ARBA" id="ARBA00023002"/>
    </source>
</evidence>
<proteinExistence type="inferred from homology"/>
<comment type="similarity">
    <text evidence="1">Belongs to the carotenoid oxygenase family.</text>
</comment>
<dbReference type="VEuPathDB" id="FungiDB:Z520_02320"/>
<evidence type="ECO:0000256" key="4">
    <source>
        <dbReference type="ARBA" id="ARBA00023004"/>
    </source>
</evidence>
<dbReference type="Pfam" id="PF03055">
    <property type="entry name" value="RPE65"/>
    <property type="match status" value="1"/>
</dbReference>
<dbReference type="PANTHER" id="PTHR10543">
    <property type="entry name" value="BETA-CAROTENE DIOXYGENASE"/>
    <property type="match status" value="1"/>
</dbReference>
<dbReference type="GeneID" id="27708066"/>
<dbReference type="GO" id="GO:0046872">
    <property type="term" value="F:metal ion binding"/>
    <property type="evidence" value="ECO:0007669"/>
    <property type="project" value="UniProtKB-KW"/>
</dbReference>
<keyword evidence="8" id="KW-1185">Reference proteome</keyword>
<sequence length="604" mass="67159">MSIGKKGSSFNQIFSRPGHYNNQRQPPKFFSDLRLSDTKMGTPGAKMDTIVHYRDWPNTMGFDANYEEKTPVELRVQGIIPPYTAGTLFRTGLGPRSLHTSKDTEFKINHWFDNFSQVHRFQIHAPQPDSKVRVTYNSRLVSDGLIEKIKKTGRLDDFTFAAKYDPCKSLFQKVQAVFQPSAPPLKPNEVSAAVTISLNFPGFARDGQKSEGPRDPGQAMTLCNKTDANIFQFLDPETLEPVGIARQAVLHPDLKGVGSGAHAKTDPETGDVFNYNLDFGRTGTYRLWRTSASTGKTSILATFHHAPAYLHSLFLTKNYVILCVWNSFYKAGGASILWNRNLLDAMAWDGTRPTTWFVVDKRSPEEGGKGVVAKYISEAFYSFHTINAYEEPSRSQPGAVDIVCDLAAYDNMDVLHHFYLDNLMSDHPQAHGYADSLSSSSRPSYRRYRLPVIPTTPKPGHFHASLEHESAKVDAFELPVVNPKMVTRKHRYMYGITDTGKSTFVDGLVKYDAETHATTRWSVQGQSPGEPIFVGDPQSEDEDGGVLLSVVLDGPGGKSYLLVLDAKTMTEVGRAHVDGVIGFGFHGLHVSSREPVGRFNGMHL</sequence>
<evidence type="ECO:0000313" key="8">
    <source>
        <dbReference type="Proteomes" id="UP000053411"/>
    </source>
</evidence>
<dbReference type="InterPro" id="IPR004294">
    <property type="entry name" value="Carotenoid_Oase"/>
</dbReference>
<dbReference type="STRING" id="1442371.A0A0D2IYQ2"/>
<feature type="binding site" evidence="5">
    <location>
        <position position="311"/>
    </location>
    <ligand>
        <name>Fe cation</name>
        <dbReference type="ChEBI" id="CHEBI:24875"/>
        <note>catalytic</note>
    </ligand>
</feature>
<dbReference type="EMBL" id="KN848064">
    <property type="protein sequence ID" value="KIY02182.1"/>
    <property type="molecule type" value="Genomic_DNA"/>
</dbReference>
<evidence type="ECO:0000256" key="5">
    <source>
        <dbReference type="PIRSR" id="PIRSR604294-1"/>
    </source>
</evidence>
<keyword evidence="4 5" id="KW-0408">Iron</keyword>